<feature type="compositionally biased region" description="Basic and acidic residues" evidence="1">
    <location>
        <begin position="122"/>
        <end position="137"/>
    </location>
</feature>
<organism evidence="2">
    <name type="scientific">Pandoravirus macleodensis</name>
    <dbReference type="NCBI Taxonomy" id="2107707"/>
    <lineage>
        <taxon>Viruses</taxon>
        <taxon>Pandoravirus</taxon>
    </lineage>
</organism>
<feature type="region of interest" description="Disordered" evidence="1">
    <location>
        <begin position="230"/>
        <end position="270"/>
    </location>
</feature>
<dbReference type="KEGG" id="vg:36841364"/>
<feature type="region of interest" description="Disordered" evidence="1">
    <location>
        <begin position="116"/>
        <end position="148"/>
    </location>
</feature>
<dbReference type="EMBL" id="MG011691">
    <property type="protein sequence ID" value="AVK76909.1"/>
    <property type="molecule type" value="Genomic_DNA"/>
</dbReference>
<dbReference type="Proteomes" id="UP000249758">
    <property type="component" value="Segment"/>
</dbReference>
<dbReference type="RefSeq" id="YP_009480905.1">
    <property type="nucleotide sequence ID" value="NC_037665.1"/>
</dbReference>
<evidence type="ECO:0000313" key="2">
    <source>
        <dbReference type="EMBL" id="AVK76909.1"/>
    </source>
</evidence>
<protein>
    <submittedName>
        <fullName evidence="2">Uncharacterized protein</fullName>
    </submittedName>
</protein>
<dbReference type="GeneID" id="36841364"/>
<sequence>MDVPKAIRSQIDYVFALREPQRAYRENLYKNFFGIFPTYDEFSAAFDACTENYGCIVVDSTAKTNAVEDSVFWYRGSSSPPPFILGNRNFWKLHYMFYQKPVARLSDDDVIPGLAPLYKSTKGKDDAPKDKDKDRQRKSGKKRRRDALVVKKRDVDGTLIIEDAPAPSTSAAPTAPVSTAPMPTLPQPTTSTDHHANVNALYAPNHNHNDNNNNNMGSGTVTVPRYPMAPPHSVRPPMGMAPARPVGHVSGPLVGHRPTFEHARPPLRQP</sequence>
<name>A0A2U7UEL4_9VIRU</name>
<proteinExistence type="predicted"/>
<evidence type="ECO:0000256" key="1">
    <source>
        <dbReference type="SAM" id="MobiDB-lite"/>
    </source>
</evidence>
<gene>
    <name evidence="2" type="ORF">pmac_cds_221</name>
</gene>
<accession>A0A2U7UEL4</accession>
<reference evidence="2" key="1">
    <citation type="journal article" date="2018" name="Nat. Commun.">
        <title>Diversity and evolution of the emerging Pandoraviridae family.</title>
        <authorList>
            <person name="Legendre M."/>
            <person name="Fabre E."/>
            <person name="Poirot O."/>
            <person name="Jeudy S."/>
            <person name="Lartigue A."/>
            <person name="Alempic J.M."/>
            <person name="Beucher L."/>
            <person name="Philippe N."/>
            <person name="Bertaux L."/>
            <person name="Christo-Foroux E."/>
            <person name="Labadie K."/>
            <person name="Coute Y."/>
            <person name="Abergel C."/>
            <person name="Claverie J.M."/>
        </authorList>
    </citation>
    <scope>NUCLEOTIDE SEQUENCE [LARGE SCALE GENOMIC DNA]</scope>
    <source>
        <strain evidence="2">Macleodensis</strain>
    </source>
</reference>